<organism evidence="1 2">
    <name type="scientific">Oxalicibacterium faecigallinarum</name>
    <dbReference type="NCBI Taxonomy" id="573741"/>
    <lineage>
        <taxon>Bacteria</taxon>
        <taxon>Pseudomonadati</taxon>
        <taxon>Pseudomonadota</taxon>
        <taxon>Betaproteobacteria</taxon>
        <taxon>Burkholderiales</taxon>
        <taxon>Oxalobacteraceae</taxon>
        <taxon>Oxalicibacterium</taxon>
    </lineage>
</organism>
<proteinExistence type="predicted"/>
<name>A0A8J3AR16_9BURK</name>
<protein>
    <submittedName>
        <fullName evidence="1">Uncharacterized protein</fullName>
    </submittedName>
</protein>
<gene>
    <name evidence="1" type="ORF">GCM10008066_14800</name>
</gene>
<dbReference type="EMBL" id="BMDI01000001">
    <property type="protein sequence ID" value="GGI18582.1"/>
    <property type="molecule type" value="Genomic_DNA"/>
</dbReference>
<comment type="caution">
    <text evidence="1">The sequence shown here is derived from an EMBL/GenBank/DDBJ whole genome shotgun (WGS) entry which is preliminary data.</text>
</comment>
<dbReference type="AlphaFoldDB" id="A0A8J3AR16"/>
<evidence type="ECO:0000313" key="2">
    <source>
        <dbReference type="Proteomes" id="UP000642180"/>
    </source>
</evidence>
<accession>A0A8J3AR16</accession>
<keyword evidence="2" id="KW-1185">Reference proteome</keyword>
<evidence type="ECO:0000313" key="1">
    <source>
        <dbReference type="EMBL" id="GGI18582.1"/>
    </source>
</evidence>
<dbReference type="Proteomes" id="UP000642180">
    <property type="component" value="Unassembled WGS sequence"/>
</dbReference>
<sequence length="78" mass="9422">MDFQEIVWMRQMVSLFPNALFVHKFVTVLTLNHQSEEAKFWIARMKKIVSDSDYLTAKEMWKKQGERNKIFKEVDWPA</sequence>
<reference evidence="2" key="1">
    <citation type="journal article" date="2019" name="Int. J. Syst. Evol. Microbiol.">
        <title>The Global Catalogue of Microorganisms (GCM) 10K type strain sequencing project: providing services to taxonomists for standard genome sequencing and annotation.</title>
        <authorList>
            <consortium name="The Broad Institute Genomics Platform"/>
            <consortium name="The Broad Institute Genome Sequencing Center for Infectious Disease"/>
            <person name="Wu L."/>
            <person name="Ma J."/>
        </authorList>
    </citation>
    <scope>NUCLEOTIDE SEQUENCE [LARGE SCALE GENOMIC DNA]</scope>
    <source>
        <strain evidence="2">CCM 2767</strain>
    </source>
</reference>